<dbReference type="InterPro" id="IPR036280">
    <property type="entry name" value="Multihaem_cyt_sf"/>
</dbReference>
<proteinExistence type="predicted"/>
<gene>
    <name evidence="2" type="ORF">GKC30_09070</name>
</gene>
<evidence type="ECO:0000313" key="3">
    <source>
        <dbReference type="Proteomes" id="UP000461162"/>
    </source>
</evidence>
<dbReference type="Gene3D" id="1.10.1130.10">
    <property type="entry name" value="Flavocytochrome C3, Chain A"/>
    <property type="match status" value="1"/>
</dbReference>
<dbReference type="InterPro" id="IPR023155">
    <property type="entry name" value="Cyt_c-552/4"/>
</dbReference>
<dbReference type="Proteomes" id="UP000461162">
    <property type="component" value="Unassembled WGS sequence"/>
</dbReference>
<feature type="domain" description="Cytochrome c-552/4" evidence="1">
    <location>
        <begin position="42"/>
        <end position="114"/>
    </location>
</feature>
<dbReference type="AlphaFoldDB" id="A0A7K1KNX6"/>
<reference evidence="2 3" key="1">
    <citation type="submission" date="2019-11" db="EMBL/GenBank/DDBJ databases">
        <title>Pseudodesulfovibrio alkaliphilus, sp. nov., an alkaliphilic sulfate-reducing bacteria from mud volcano of Taman peninsula, Russia.</title>
        <authorList>
            <person name="Frolova A."/>
            <person name="Merkel A.Y."/>
            <person name="Slobodkin A.I."/>
        </authorList>
    </citation>
    <scope>NUCLEOTIDE SEQUENCE [LARGE SCALE GENOMIC DNA]</scope>
    <source>
        <strain evidence="2 3">F-1</strain>
    </source>
</reference>
<dbReference type="EMBL" id="WODC01000005">
    <property type="protein sequence ID" value="MUM77783.1"/>
    <property type="molecule type" value="Genomic_DNA"/>
</dbReference>
<protein>
    <submittedName>
        <fullName evidence="2">Cytochrome C</fullName>
    </submittedName>
</protein>
<name>A0A7K1KNX6_9BACT</name>
<accession>A0A7K1KNX6</accession>
<dbReference type="SUPFAM" id="SSF48695">
    <property type="entry name" value="Multiheme cytochromes"/>
    <property type="match status" value="1"/>
</dbReference>
<evidence type="ECO:0000313" key="2">
    <source>
        <dbReference type="EMBL" id="MUM77783.1"/>
    </source>
</evidence>
<sequence>MFFSFGWPKVCVFFVVAVAVVVIGSVSVGGTNSGRYVGTESCGDCHDQEYENFKKFSKKAHSGDSVKIMAGDLTREELDECFVCHMTGFGKPGGFVSFEETPHMADAGCEVCHGPGYDHVESGGEPDLIIRKMKISDCETCHNAERVNAFNFKPLIYGGAH</sequence>
<evidence type="ECO:0000259" key="1">
    <source>
        <dbReference type="Pfam" id="PF13435"/>
    </source>
</evidence>
<dbReference type="RefSeq" id="WP_155934287.1">
    <property type="nucleotide sequence ID" value="NZ_WODC01000005.1"/>
</dbReference>
<keyword evidence="3" id="KW-1185">Reference proteome</keyword>
<comment type="caution">
    <text evidence="2">The sequence shown here is derived from an EMBL/GenBank/DDBJ whole genome shotgun (WGS) entry which is preliminary data.</text>
</comment>
<dbReference type="Pfam" id="PF13435">
    <property type="entry name" value="Cytochrome_C554"/>
    <property type="match status" value="1"/>
</dbReference>
<organism evidence="2 3">
    <name type="scientific">Pseudodesulfovibrio alkaliphilus</name>
    <dbReference type="NCBI Taxonomy" id="2661613"/>
    <lineage>
        <taxon>Bacteria</taxon>
        <taxon>Pseudomonadati</taxon>
        <taxon>Thermodesulfobacteriota</taxon>
        <taxon>Desulfovibrionia</taxon>
        <taxon>Desulfovibrionales</taxon>
        <taxon>Desulfovibrionaceae</taxon>
    </lineage>
</organism>